<feature type="compositionally biased region" description="Basic and acidic residues" evidence="2">
    <location>
        <begin position="57"/>
        <end position="71"/>
    </location>
</feature>
<dbReference type="NCBIfam" id="TIGR00350">
    <property type="entry name" value="lytR_cpsA_psr"/>
    <property type="match status" value="1"/>
</dbReference>
<comment type="similarity">
    <text evidence="1">Belongs to the LytR/CpsA/Psr (LCP) family.</text>
</comment>
<comment type="caution">
    <text evidence="5">The sequence shown here is derived from an EMBL/GenBank/DDBJ whole genome shotgun (WGS) entry which is preliminary data.</text>
</comment>
<evidence type="ECO:0000256" key="1">
    <source>
        <dbReference type="ARBA" id="ARBA00006068"/>
    </source>
</evidence>
<dbReference type="PANTHER" id="PTHR33392">
    <property type="entry name" value="POLYISOPRENYL-TEICHOIC ACID--PEPTIDOGLYCAN TEICHOIC ACID TRANSFERASE TAGU"/>
    <property type="match status" value="1"/>
</dbReference>
<evidence type="ECO:0000313" key="5">
    <source>
        <dbReference type="EMBL" id="MCU7378713.1"/>
    </source>
</evidence>
<feature type="transmembrane region" description="Helical" evidence="3">
    <location>
        <begin position="117"/>
        <end position="140"/>
    </location>
</feature>
<evidence type="ECO:0000313" key="6">
    <source>
        <dbReference type="Proteomes" id="UP001065549"/>
    </source>
</evidence>
<feature type="compositionally biased region" description="Basic and acidic residues" evidence="2">
    <location>
        <begin position="32"/>
        <end position="48"/>
    </location>
</feature>
<dbReference type="EMBL" id="JAOSHN010000004">
    <property type="protein sequence ID" value="MCU7378713.1"/>
    <property type="molecule type" value="Genomic_DNA"/>
</dbReference>
<feature type="compositionally biased region" description="Basic and acidic residues" evidence="2">
    <location>
        <begin position="87"/>
        <end position="101"/>
    </location>
</feature>
<dbReference type="Pfam" id="PF03816">
    <property type="entry name" value="LytR_cpsA_psr"/>
    <property type="match status" value="1"/>
</dbReference>
<dbReference type="RefSeq" id="WP_253021119.1">
    <property type="nucleotide sequence ID" value="NZ_JAOSHN010000004.1"/>
</dbReference>
<protein>
    <submittedName>
        <fullName evidence="5">LCP family protein</fullName>
    </submittedName>
</protein>
<dbReference type="Gene3D" id="3.40.630.190">
    <property type="entry name" value="LCP protein"/>
    <property type="match status" value="1"/>
</dbReference>
<dbReference type="InterPro" id="IPR004474">
    <property type="entry name" value="LytR_CpsA_psr"/>
</dbReference>
<dbReference type="Proteomes" id="UP001065549">
    <property type="component" value="Unassembled WGS sequence"/>
</dbReference>
<reference evidence="5" key="1">
    <citation type="submission" date="2022-09" db="EMBL/GenBank/DDBJ databases">
        <title>Culturomic study of gut microbiota in children with autism spectrum disorder.</title>
        <authorList>
            <person name="Efimov B.A."/>
            <person name="Chaplin A.V."/>
            <person name="Sokolova S.R."/>
            <person name="Pikina A.P."/>
            <person name="Korzhanova M."/>
            <person name="Belova V."/>
            <person name="Korostin D."/>
        </authorList>
    </citation>
    <scope>NUCLEOTIDE SEQUENCE</scope>
    <source>
        <strain evidence="5">ASD5510</strain>
    </source>
</reference>
<dbReference type="AlphaFoldDB" id="A0A9J6QNG3"/>
<keyword evidence="3" id="KW-0812">Transmembrane</keyword>
<keyword evidence="3" id="KW-0472">Membrane</keyword>
<feature type="region of interest" description="Disordered" evidence="2">
    <location>
        <begin position="1"/>
        <end position="110"/>
    </location>
</feature>
<dbReference type="InterPro" id="IPR050922">
    <property type="entry name" value="LytR/CpsA/Psr_CW_biosynth"/>
</dbReference>
<evidence type="ECO:0000256" key="3">
    <source>
        <dbReference type="SAM" id="Phobius"/>
    </source>
</evidence>
<accession>A0A9J6QNG3</accession>
<organism evidence="5 6">
    <name type="scientific">Hominibacterium faecale</name>
    <dbReference type="NCBI Taxonomy" id="2839743"/>
    <lineage>
        <taxon>Bacteria</taxon>
        <taxon>Bacillati</taxon>
        <taxon>Bacillota</taxon>
        <taxon>Clostridia</taxon>
        <taxon>Peptostreptococcales</taxon>
        <taxon>Anaerovoracaceae</taxon>
        <taxon>Hominibacterium</taxon>
    </lineage>
</organism>
<feature type="domain" description="Cell envelope-related transcriptional attenuator" evidence="4">
    <location>
        <begin position="186"/>
        <end position="345"/>
    </location>
</feature>
<sequence>MRSDKYSGKRDSSRDTQSYDGWEETQMLFQSRDQEKEAEKKRRQREAAYQEYLALRENTDASRAPEDDVRTYTRKKRANKQQSSVFEEPKPSRREKKEQKKPPAKKKKKKGRSLRRVILIVLLLLIAAAAAGILFVMGLMEKVGTEEIDQANLGINPQVEHDLKNYQNIALLGVDARDMEDYKTCRTDAIIMLSIDKQNKAIRQISVYRDTYLHANKKYGYDKITNVHAYAGTTGTLHSLNENMDLNIREAVIVNWKAVADAIDGLGGIDVEIKKSEIKEMNKYIKDTQKNIGGSKEKIKKAGMQTLNGNQAVTYARIRKDSSEGDYRRNERMKIVVSAAVDKAKKTNPFKLKQIADQVMPQIRTNMDTNSLLKVMFAFLRYDMTDSAGWPFETGSWTSYNGAWVGPPVTLKRNVTELHEKYFGQPGYEPTQTVQDISKEISRRTGLY</sequence>
<keyword evidence="6" id="KW-1185">Reference proteome</keyword>
<gene>
    <name evidence="5" type="ORF">OBO34_10135</name>
</gene>
<feature type="compositionally biased region" description="Basic and acidic residues" evidence="2">
    <location>
        <begin position="1"/>
        <end position="14"/>
    </location>
</feature>
<proteinExistence type="inferred from homology"/>
<evidence type="ECO:0000259" key="4">
    <source>
        <dbReference type="Pfam" id="PF03816"/>
    </source>
</evidence>
<name>A0A9J6QNG3_9FIRM</name>
<dbReference type="PANTHER" id="PTHR33392:SF6">
    <property type="entry name" value="POLYISOPRENYL-TEICHOIC ACID--PEPTIDOGLYCAN TEICHOIC ACID TRANSFERASE TAGU"/>
    <property type="match status" value="1"/>
</dbReference>
<evidence type="ECO:0000256" key="2">
    <source>
        <dbReference type="SAM" id="MobiDB-lite"/>
    </source>
</evidence>
<keyword evidence="3" id="KW-1133">Transmembrane helix</keyword>